<keyword evidence="1" id="KW-0175">Coiled coil</keyword>
<evidence type="ECO:0000256" key="1">
    <source>
        <dbReference type="SAM" id="Coils"/>
    </source>
</evidence>
<sequence length="93" mass="10734">MRAFVAVRQSLILSISHSNEIEELRNEIKNEIRLLSLELSEIHEDINALNKSQENTDEQIEDLFQAFAKLSAQIQSKTAQLERIKIKGFKNPQ</sequence>
<reference evidence="2" key="1">
    <citation type="submission" date="2019-03" db="EMBL/GenBank/DDBJ databases">
        <title>Single cell metagenomics reveals metabolic interactions within the superorganism composed of flagellate Streblomastix strix and complex community of Bacteroidetes bacteria on its surface.</title>
        <authorList>
            <person name="Treitli S.C."/>
            <person name="Kolisko M."/>
            <person name="Husnik F."/>
            <person name="Keeling P."/>
            <person name="Hampl V."/>
        </authorList>
    </citation>
    <scope>NUCLEOTIDE SEQUENCE</scope>
    <source>
        <strain evidence="2">STM</strain>
    </source>
</reference>
<name>A0A5J4R1S9_9ZZZZ</name>
<feature type="coiled-coil region" evidence="1">
    <location>
        <begin position="18"/>
        <end position="87"/>
    </location>
</feature>
<accession>A0A5J4R1S9</accession>
<protein>
    <submittedName>
        <fullName evidence="2">Uncharacterized protein</fullName>
    </submittedName>
</protein>
<dbReference type="EMBL" id="SNRY01001916">
    <property type="protein sequence ID" value="KAA6327866.1"/>
    <property type="molecule type" value="Genomic_DNA"/>
</dbReference>
<proteinExistence type="predicted"/>
<evidence type="ECO:0000313" key="2">
    <source>
        <dbReference type="EMBL" id="KAA6327866.1"/>
    </source>
</evidence>
<organism evidence="2">
    <name type="scientific">termite gut metagenome</name>
    <dbReference type="NCBI Taxonomy" id="433724"/>
    <lineage>
        <taxon>unclassified sequences</taxon>
        <taxon>metagenomes</taxon>
        <taxon>organismal metagenomes</taxon>
    </lineage>
</organism>
<comment type="caution">
    <text evidence="2">The sequence shown here is derived from an EMBL/GenBank/DDBJ whole genome shotgun (WGS) entry which is preliminary data.</text>
</comment>
<dbReference type="AlphaFoldDB" id="A0A5J4R1S9"/>
<gene>
    <name evidence="2" type="ORF">EZS27_023170</name>
</gene>